<sequence>MHGANDFARQMDYRKGRYALQLPALQVEGLGYKALLRDSLHAHSLTLESPQLRVVMDKRVPHDSTRQKSLPHNRLSDLGRSVRINKILLRRADIQYAELYAGQEELGTVDFKDLNADIHTVGNDADLSPITLELECSFYGEAPLYLSAQFPINDPGAPFRYNARLEQFPLPRANAILAEAAGFRFKSGMVDELTLNAVANAQQVEGEMRFFYKDLDIQYLDSDSKLVKKILNGVVEGLAFPQENLAGGKHRLGKIHADRDDSRSVFHYLWRSALSGIKSTILLNLVLPEALKHTKVEPEEDGLRH</sequence>
<accession>A0A098S3N0</accession>
<evidence type="ECO:0000313" key="2">
    <source>
        <dbReference type="Proteomes" id="UP000029736"/>
    </source>
</evidence>
<protein>
    <recommendedName>
        <fullName evidence="3">DUF748 domain-containing protein</fullName>
    </recommendedName>
</protein>
<organism evidence="1 2">
    <name type="scientific">Phaeodactylibacter xiamenensis</name>
    <dbReference type="NCBI Taxonomy" id="1524460"/>
    <lineage>
        <taxon>Bacteria</taxon>
        <taxon>Pseudomonadati</taxon>
        <taxon>Bacteroidota</taxon>
        <taxon>Saprospiria</taxon>
        <taxon>Saprospirales</taxon>
        <taxon>Haliscomenobacteraceae</taxon>
        <taxon>Phaeodactylibacter</taxon>
    </lineage>
</organism>
<evidence type="ECO:0008006" key="3">
    <source>
        <dbReference type="Google" id="ProtNLM"/>
    </source>
</evidence>
<dbReference type="AlphaFoldDB" id="A0A098S3N0"/>
<evidence type="ECO:0000313" key="1">
    <source>
        <dbReference type="EMBL" id="KGE86408.1"/>
    </source>
</evidence>
<proteinExistence type="predicted"/>
<dbReference type="STRING" id="1524460.IX84_21705"/>
<dbReference type="Proteomes" id="UP000029736">
    <property type="component" value="Unassembled WGS sequence"/>
</dbReference>
<gene>
    <name evidence="1" type="ORF">IX84_21705</name>
</gene>
<name>A0A098S3N0_9BACT</name>
<reference evidence="1 2" key="1">
    <citation type="journal article" date="2014" name="Int. J. Syst. Evol. Microbiol.">
        <title>Phaeodactylibacter xiamenensis gen. nov., sp. nov., a member of the family Saprospiraceae isolated from the marine alga Phaeodactylum tricornutum.</title>
        <authorList>
            <person name="Chen Z.Jr."/>
            <person name="Lei X."/>
            <person name="Lai Q."/>
            <person name="Li Y."/>
            <person name="Zhang B."/>
            <person name="Zhang J."/>
            <person name="Zhang H."/>
            <person name="Yang L."/>
            <person name="Zheng W."/>
            <person name="Tian Y."/>
            <person name="Yu Z."/>
            <person name="Xu H.Jr."/>
            <person name="Zheng T."/>
        </authorList>
    </citation>
    <scope>NUCLEOTIDE SEQUENCE [LARGE SCALE GENOMIC DNA]</scope>
    <source>
        <strain evidence="1 2">KD52</strain>
    </source>
</reference>
<comment type="caution">
    <text evidence="1">The sequence shown here is derived from an EMBL/GenBank/DDBJ whole genome shotgun (WGS) entry which is preliminary data.</text>
</comment>
<dbReference type="EMBL" id="JPOS01000079">
    <property type="protein sequence ID" value="KGE86408.1"/>
    <property type="molecule type" value="Genomic_DNA"/>
</dbReference>
<keyword evidence="2" id="KW-1185">Reference proteome</keyword>